<proteinExistence type="inferred from homology"/>
<keyword evidence="3" id="KW-0508">mRNA splicing</keyword>
<accession>A0A427YAB3</accession>
<evidence type="ECO:0000256" key="2">
    <source>
        <dbReference type="ARBA" id="ARBA00022160"/>
    </source>
</evidence>
<keyword evidence="3" id="KW-0747">Spliceosome</keyword>
<evidence type="ECO:0000256" key="4">
    <source>
        <dbReference type="SAM" id="MobiDB-lite"/>
    </source>
</evidence>
<feature type="compositionally biased region" description="Acidic residues" evidence="4">
    <location>
        <begin position="358"/>
        <end position="376"/>
    </location>
</feature>
<evidence type="ECO:0000259" key="5">
    <source>
        <dbReference type="Pfam" id="PF02731"/>
    </source>
</evidence>
<dbReference type="InterPro" id="IPR017862">
    <property type="entry name" value="SKI-int_prot_SKIP"/>
</dbReference>
<feature type="region of interest" description="Disordered" evidence="4">
    <location>
        <begin position="592"/>
        <end position="611"/>
    </location>
</feature>
<dbReference type="GeneID" id="39585170"/>
<comment type="subunit">
    <text evidence="3">Associated with the spliceosome.</text>
</comment>
<feature type="region of interest" description="Disordered" evidence="4">
    <location>
        <begin position="201"/>
        <end position="227"/>
    </location>
</feature>
<evidence type="ECO:0000313" key="7">
    <source>
        <dbReference type="Proteomes" id="UP000279236"/>
    </source>
</evidence>
<sequence>MAALARALPLPVHTVVEEVDEGPILPATPSVVIPPYGKRRGWKPKSQADFGGGGAYPECHVAQYPLDMGSKKKAAPGTTVALQVDADGNVRYDAIATQGRAAGSRVQSSFKDLVPLANRTDMTEEDRAMLRPDDSSVNDTTERTRLALEKITHGKIKAVQPKHVPKSNGDATYVRYTPANQGADQSKQRIIKMTEVQEDPLEPPRFKQKKIPRGPTEPPPPVMHSPPRAVTAQEQKDWMIPPCISNWKNNKGYTIPLDKRLAADGRGLQDVHINDNFAKFSEALYVADNHAREEVRARSQMQQLLAQKEKTQKEENLRLLAQKAREERSGGASGSAAPRTAPASYGIGLGGYGSGSDSDSDASDSDEDKDEGDDEAAIAEREAVREEKRREREKELRMSNMGTEMRAKVIAREANRDISEKIALGLAKPTANKETLLDSRLFNRESLSTGFGADDSYNLYDKPLFQGSSAAAAIYRPKGNNAGNDEAFGGGTEDGIREELDKDRFQLGRATRGFDGAESNEVRDGPVQFEKDVVVSLDGSSDPFGVEQFLDAAKRGGKRTAEQGQACLEYPSNLSQHPGFPDDRDWHLKEGNVALTDTRSEARKRAREDDE</sequence>
<evidence type="ECO:0000256" key="3">
    <source>
        <dbReference type="RuleBase" id="RU367140"/>
    </source>
</evidence>
<feature type="domain" description="SKI-interacting protein SKIP SNW" evidence="5">
    <location>
        <begin position="172"/>
        <end position="328"/>
    </location>
</feature>
<feature type="compositionally biased region" description="Pro residues" evidence="4">
    <location>
        <begin position="215"/>
        <end position="224"/>
    </location>
</feature>
<dbReference type="InterPro" id="IPR004015">
    <property type="entry name" value="SKI-int_prot_SKIP_SNW-dom"/>
</dbReference>
<organism evidence="6 7">
    <name type="scientific">Apiotrichum porosum</name>
    <dbReference type="NCBI Taxonomy" id="105984"/>
    <lineage>
        <taxon>Eukaryota</taxon>
        <taxon>Fungi</taxon>
        <taxon>Dikarya</taxon>
        <taxon>Basidiomycota</taxon>
        <taxon>Agaricomycotina</taxon>
        <taxon>Tremellomycetes</taxon>
        <taxon>Trichosporonales</taxon>
        <taxon>Trichosporonaceae</taxon>
        <taxon>Apiotrichum</taxon>
    </lineage>
</organism>
<reference evidence="6 7" key="1">
    <citation type="submission" date="2018-11" db="EMBL/GenBank/DDBJ databases">
        <title>Genome sequence of Apiotrichum porosum DSM 27194.</title>
        <authorList>
            <person name="Aliyu H."/>
            <person name="Gorte O."/>
            <person name="Ochsenreither K."/>
        </authorList>
    </citation>
    <scope>NUCLEOTIDE SEQUENCE [LARGE SCALE GENOMIC DNA]</scope>
    <source>
        <strain evidence="6 7">DSM 27194</strain>
    </source>
</reference>
<dbReference type="STRING" id="105984.A0A427YAB3"/>
<dbReference type="GO" id="GO:0005681">
    <property type="term" value="C:spliceosomal complex"/>
    <property type="evidence" value="ECO:0007669"/>
    <property type="project" value="UniProtKB-UniRule"/>
</dbReference>
<dbReference type="AlphaFoldDB" id="A0A427YAB3"/>
<dbReference type="GO" id="GO:0000398">
    <property type="term" value="P:mRNA splicing, via spliceosome"/>
    <property type="evidence" value="ECO:0007669"/>
    <property type="project" value="InterPro"/>
</dbReference>
<comment type="caution">
    <text evidence="6">The sequence shown here is derived from an EMBL/GenBank/DDBJ whole genome shotgun (WGS) entry which is preliminary data.</text>
</comment>
<keyword evidence="3" id="KW-0539">Nucleus</keyword>
<name>A0A427YAB3_9TREE</name>
<comment type="similarity">
    <text evidence="1 3">Belongs to the SNW family.</text>
</comment>
<dbReference type="PANTHER" id="PTHR12096">
    <property type="entry name" value="NUCLEAR PROTEIN SKIP-RELATED"/>
    <property type="match status" value="1"/>
</dbReference>
<keyword evidence="3" id="KW-0507">mRNA processing</keyword>
<dbReference type="EMBL" id="RSCE01000001">
    <property type="protein sequence ID" value="RSH88100.1"/>
    <property type="molecule type" value="Genomic_DNA"/>
</dbReference>
<gene>
    <name evidence="6" type="primary">PRP45</name>
    <name evidence="6" type="ORF">EHS24_000627</name>
</gene>
<evidence type="ECO:0000313" key="6">
    <source>
        <dbReference type="EMBL" id="RSH88100.1"/>
    </source>
</evidence>
<keyword evidence="7" id="KW-1185">Reference proteome</keyword>
<evidence type="ECO:0000256" key="1">
    <source>
        <dbReference type="ARBA" id="ARBA00010197"/>
    </source>
</evidence>
<dbReference type="RefSeq" id="XP_028480308.1">
    <property type="nucleotide sequence ID" value="XM_028616451.1"/>
</dbReference>
<feature type="region of interest" description="Disordered" evidence="4">
    <location>
        <begin position="324"/>
        <end position="376"/>
    </location>
</feature>
<feature type="compositionally biased region" description="Basic and acidic residues" evidence="4">
    <location>
        <begin position="598"/>
        <end position="611"/>
    </location>
</feature>
<comment type="subcellular location">
    <subcellularLocation>
        <location evidence="3">Nucleus</location>
    </subcellularLocation>
</comment>
<comment type="function">
    <text evidence="3">Involved in pre-mRNA splicing.</text>
</comment>
<protein>
    <recommendedName>
        <fullName evidence="2 3">Pre-mRNA-processing protein 45</fullName>
    </recommendedName>
</protein>
<dbReference type="Proteomes" id="UP000279236">
    <property type="component" value="Unassembled WGS sequence"/>
</dbReference>
<dbReference type="OrthoDB" id="666364at2759"/>
<dbReference type="Pfam" id="PF02731">
    <property type="entry name" value="SKIP_SNW"/>
    <property type="match status" value="1"/>
</dbReference>